<dbReference type="Pfam" id="PF17657">
    <property type="entry name" value="DNA_pol3_finger"/>
    <property type="match status" value="1"/>
</dbReference>
<dbReference type="InterPro" id="IPR040982">
    <property type="entry name" value="DNA_pol3_finger"/>
</dbReference>
<dbReference type="InterPro" id="IPR004365">
    <property type="entry name" value="NA-bd_OB_tRNA"/>
</dbReference>
<reference evidence="13" key="1">
    <citation type="journal article" date="2019" name="Int. J. Syst. Evol. Microbiol.">
        <title>The Global Catalogue of Microorganisms (GCM) 10K type strain sequencing project: providing services to taxonomists for standard genome sequencing and annotation.</title>
        <authorList>
            <consortium name="The Broad Institute Genomics Platform"/>
            <consortium name="The Broad Institute Genome Sequencing Center for Infectious Disease"/>
            <person name="Wu L."/>
            <person name="Ma J."/>
        </authorList>
    </citation>
    <scope>NUCLEOTIDE SEQUENCE [LARGE SCALE GENOMIC DNA]</scope>
    <source>
        <strain evidence="13">R28</strain>
    </source>
</reference>
<keyword evidence="13" id="KW-1185">Reference proteome</keyword>
<evidence type="ECO:0000313" key="13">
    <source>
        <dbReference type="Proteomes" id="UP001597383"/>
    </source>
</evidence>
<dbReference type="Proteomes" id="UP001597383">
    <property type="component" value="Unassembled WGS sequence"/>
</dbReference>
<evidence type="ECO:0000256" key="6">
    <source>
        <dbReference type="ARBA" id="ARBA00022695"/>
    </source>
</evidence>
<dbReference type="PANTHER" id="PTHR32294">
    <property type="entry name" value="DNA POLYMERASE III SUBUNIT ALPHA"/>
    <property type="match status" value="1"/>
</dbReference>
<evidence type="ECO:0000256" key="3">
    <source>
        <dbReference type="ARBA" id="ARBA00012417"/>
    </source>
</evidence>
<evidence type="ECO:0000259" key="11">
    <source>
        <dbReference type="SMART" id="SM00481"/>
    </source>
</evidence>
<dbReference type="PANTHER" id="PTHR32294:SF0">
    <property type="entry name" value="DNA POLYMERASE III SUBUNIT ALPHA"/>
    <property type="match status" value="1"/>
</dbReference>
<dbReference type="NCBIfam" id="TIGR00594">
    <property type="entry name" value="polc"/>
    <property type="match status" value="1"/>
</dbReference>
<dbReference type="InterPro" id="IPR029460">
    <property type="entry name" value="DNAPol_HHH"/>
</dbReference>
<dbReference type="InterPro" id="IPR004805">
    <property type="entry name" value="DnaE2/DnaE/PolC"/>
</dbReference>
<dbReference type="InterPro" id="IPR041931">
    <property type="entry name" value="DNA_pol3_alpha_thumb_dom"/>
</dbReference>
<dbReference type="SMART" id="SM00481">
    <property type="entry name" value="POLIIIAc"/>
    <property type="match status" value="1"/>
</dbReference>
<comment type="similarity">
    <text evidence="2">Belongs to the DNA polymerase type-C family. DnaE subfamily.</text>
</comment>
<dbReference type="Pfam" id="PF07733">
    <property type="entry name" value="DNA_pol3_alpha"/>
    <property type="match status" value="1"/>
</dbReference>
<comment type="catalytic activity">
    <reaction evidence="10">
        <text>DNA(n) + a 2'-deoxyribonucleoside 5'-triphosphate = DNA(n+1) + diphosphate</text>
        <dbReference type="Rhea" id="RHEA:22508"/>
        <dbReference type="Rhea" id="RHEA-COMP:17339"/>
        <dbReference type="Rhea" id="RHEA-COMP:17340"/>
        <dbReference type="ChEBI" id="CHEBI:33019"/>
        <dbReference type="ChEBI" id="CHEBI:61560"/>
        <dbReference type="ChEBI" id="CHEBI:173112"/>
        <dbReference type="EC" id="2.7.7.7"/>
    </reaction>
</comment>
<comment type="function">
    <text evidence="9">DNA polymerase III is a complex, multichain enzyme responsible for most of the replicative synthesis in bacteria. This DNA polymerase also exhibits 3' to 5' exonuclease activity. The alpha chain is the DNA polymerase.</text>
</comment>
<organism evidence="12 13">
    <name type="scientific">Ornithinibacillus salinisoli</name>
    <dbReference type="NCBI Taxonomy" id="1848459"/>
    <lineage>
        <taxon>Bacteria</taxon>
        <taxon>Bacillati</taxon>
        <taxon>Bacillota</taxon>
        <taxon>Bacilli</taxon>
        <taxon>Bacillales</taxon>
        <taxon>Bacillaceae</taxon>
        <taxon>Ornithinibacillus</taxon>
    </lineage>
</organism>
<dbReference type="Gene3D" id="3.20.20.140">
    <property type="entry name" value="Metal-dependent hydrolases"/>
    <property type="match status" value="1"/>
</dbReference>
<dbReference type="InterPro" id="IPR011708">
    <property type="entry name" value="DNA_pol3_alpha_NTPase_dom"/>
</dbReference>
<dbReference type="RefSeq" id="WP_377556737.1">
    <property type="nucleotide sequence ID" value="NZ_JBHUHQ010000021.1"/>
</dbReference>
<evidence type="ECO:0000256" key="10">
    <source>
        <dbReference type="ARBA" id="ARBA00049244"/>
    </source>
</evidence>
<comment type="caution">
    <text evidence="12">The sequence shown here is derived from an EMBL/GenBank/DDBJ whole genome shotgun (WGS) entry which is preliminary data.</text>
</comment>
<dbReference type="InterPro" id="IPR004013">
    <property type="entry name" value="PHP_dom"/>
</dbReference>
<evidence type="ECO:0000313" key="12">
    <source>
        <dbReference type="EMBL" id="MFD2046309.1"/>
    </source>
</evidence>
<dbReference type="EMBL" id="JBHUHQ010000021">
    <property type="protein sequence ID" value="MFD2046309.1"/>
    <property type="molecule type" value="Genomic_DNA"/>
</dbReference>
<gene>
    <name evidence="12" type="primary">dnaE</name>
    <name evidence="12" type="ORF">ACFSJF_18705</name>
</gene>
<name>A0ABW4W3M3_9BACI</name>
<dbReference type="Gene3D" id="2.40.50.140">
    <property type="entry name" value="Nucleic acid-binding proteins"/>
    <property type="match status" value="1"/>
</dbReference>
<dbReference type="SUPFAM" id="SSF160975">
    <property type="entry name" value="AF1531-like"/>
    <property type="match status" value="1"/>
</dbReference>
<dbReference type="CDD" id="cd04485">
    <property type="entry name" value="DnaE_OBF"/>
    <property type="match status" value="1"/>
</dbReference>
<evidence type="ECO:0000256" key="9">
    <source>
        <dbReference type="ARBA" id="ARBA00025611"/>
    </source>
</evidence>
<keyword evidence="7" id="KW-0235">DNA replication</keyword>
<dbReference type="InterPro" id="IPR016195">
    <property type="entry name" value="Pol/histidinol_Pase-like"/>
</dbReference>
<dbReference type="InterPro" id="IPR003141">
    <property type="entry name" value="Pol/His_phosphatase_N"/>
</dbReference>
<dbReference type="SUPFAM" id="SSF89550">
    <property type="entry name" value="PHP domain-like"/>
    <property type="match status" value="1"/>
</dbReference>
<dbReference type="Pfam" id="PF01336">
    <property type="entry name" value="tRNA_anti-codon"/>
    <property type="match status" value="1"/>
</dbReference>
<proteinExistence type="inferred from homology"/>
<evidence type="ECO:0000256" key="8">
    <source>
        <dbReference type="ARBA" id="ARBA00022932"/>
    </source>
</evidence>
<evidence type="ECO:0000256" key="4">
    <source>
        <dbReference type="ARBA" id="ARBA00019114"/>
    </source>
</evidence>
<keyword evidence="8" id="KW-0239">DNA-directed DNA polymerase</keyword>
<keyword evidence="5 12" id="KW-0808">Transferase</keyword>
<evidence type="ECO:0000256" key="2">
    <source>
        <dbReference type="ARBA" id="ARBA00009496"/>
    </source>
</evidence>
<accession>A0ABW4W3M3</accession>
<dbReference type="InterPro" id="IPR012340">
    <property type="entry name" value="NA-bd_OB-fold"/>
</dbReference>
<dbReference type="EC" id="2.7.7.7" evidence="3"/>
<evidence type="ECO:0000256" key="1">
    <source>
        <dbReference type="ARBA" id="ARBA00004496"/>
    </source>
</evidence>
<sequence>MSFTHLQVRSGYSLMNSTITVDKLVKKASELEFDSLALTDENVLYGAIPFYKACRKFGIKPILGMVVTILNTDEEHEECVLLAKTNDAYQQLLKLSTSIKTSQHNGIEKDKLKEYNEDVICILPVHNSKLKDRIGSTSYARVKEYIDSWEGMFAPGDFYLGIANHDQAYDQEVLTAVKAYCDHYQTQAVAINDVRYLSETDDIAFDCLQAMKHGKKWEIKQVKPRLQQHHLRSAMEMEQLFSTQWPEILEATRSISDKCHVSFDFEKRMIPSFPVPQGIETHTYLEKICWTNLEKRYEVITEQIKKRLTYELNIIQTMKFSDYFLIVWDFITYAKDKEIVVGPGRGSSAGSMVAYVLGITDVDPIEYNLLFERFLNPERITMPDIDIDFSDQRRDEVIEYVRGKYGNEHVAQIITFGTFAARSLLRELIKTMDIDQQDAYFVLKEVPTQSSKTLVEHVKTSGELTNYIKQSEKLKALFQVAIILEGLPRHVSTHAAGVVISEQPLVEHVPLTIGANDTSLTQYTMTDLESIGLLKIDFLGLRNLTLLERILQSIQYTDKKELVLNKLPDDDSYTFHLLQKGLTNGVFQLESEGMKQVLTRLQPNNFEDIVAVNALYRPGPMEFISAYVDRKHKRKQTTYPHPDLMPILESTYGVLIYQEQIMQIANRIAGFSYGEADILRRAVSKKQQAVMDEQKERFLQGCLQNGYSKEVSEELFEWIVKFSNYGFPKSHAVAYSKIAYQLAYLKAHYPKNFYAELLSSIANQHDKIHLYLHEMRDLNILIYPPSINKSFGKYTVEKDGIRMGLLSIKGIGNQVVQEIIRERKSGGPFKNLFDFCLRIPTKLINRSTLELLIMTGVFDETYANRASLLASIDQAVEQGELFREFSDQPNFFQEQLALEVTYVDIDDFSQMKKLSDEKELIGVYLTSHPLKNYRSQLRRNGFVSLERTKQLVGNKQVKSAAIIQSIKTIRTKRGDPMAFIKIGDETGEMDAVVFPDLYRNINRWLKEEEMITIKGKVENRNDKLQWILSEVEMFHEEIFQKAVEKRLFIKVTEQTSNNALQFVQKIAQQYPGSIPIIIHHEEQGKTYQLSYDYNVDPNYECMQALHRQFGKPSVVLEK</sequence>
<dbReference type="NCBIfam" id="NF004226">
    <property type="entry name" value="PRK05673.1"/>
    <property type="match status" value="1"/>
</dbReference>
<feature type="domain" description="Polymerase/histidinol phosphatase N-terminal" evidence="11">
    <location>
        <begin position="4"/>
        <end position="71"/>
    </location>
</feature>
<protein>
    <recommendedName>
        <fullName evidence="4">DNA polymerase III subunit alpha</fullName>
        <ecNumber evidence="3">2.7.7.7</ecNumber>
    </recommendedName>
</protein>
<comment type="subcellular location">
    <subcellularLocation>
        <location evidence="1">Cytoplasm</location>
    </subcellularLocation>
</comment>
<evidence type="ECO:0000256" key="5">
    <source>
        <dbReference type="ARBA" id="ARBA00022679"/>
    </source>
</evidence>
<dbReference type="GO" id="GO:0003887">
    <property type="term" value="F:DNA-directed DNA polymerase activity"/>
    <property type="evidence" value="ECO:0007669"/>
    <property type="project" value="UniProtKB-EC"/>
</dbReference>
<evidence type="ECO:0000256" key="7">
    <source>
        <dbReference type="ARBA" id="ARBA00022705"/>
    </source>
</evidence>
<keyword evidence="6 12" id="KW-0548">Nucleotidyltransferase</keyword>
<dbReference type="Pfam" id="PF14579">
    <property type="entry name" value="HHH_6"/>
    <property type="match status" value="1"/>
</dbReference>
<dbReference type="Gene3D" id="1.10.10.1600">
    <property type="entry name" value="Bacterial DNA polymerase III alpha subunit, thumb domain"/>
    <property type="match status" value="1"/>
</dbReference>
<dbReference type="Pfam" id="PF02811">
    <property type="entry name" value="PHP"/>
    <property type="match status" value="1"/>
</dbReference>
<dbReference type="Gene3D" id="1.10.150.870">
    <property type="match status" value="1"/>
</dbReference>